<protein>
    <recommendedName>
        <fullName evidence="5">DUF4149 domain-containing protein</fullName>
    </recommendedName>
</protein>
<feature type="transmembrane region" description="Helical" evidence="1">
    <location>
        <begin position="80"/>
        <end position="97"/>
    </location>
</feature>
<dbReference type="InterPro" id="IPR054261">
    <property type="entry name" value="DUF6992"/>
</dbReference>
<accession>A0A939GH85</accession>
<gene>
    <name evidence="3" type="ORF">J2I47_09365</name>
</gene>
<keyword evidence="2" id="KW-0732">Signal</keyword>
<evidence type="ECO:0000313" key="4">
    <source>
        <dbReference type="Proteomes" id="UP000664034"/>
    </source>
</evidence>
<feature type="signal peptide" evidence="2">
    <location>
        <begin position="1"/>
        <end position="24"/>
    </location>
</feature>
<organism evidence="3 4">
    <name type="scientific">Fibrella rubiginis</name>
    <dbReference type="NCBI Taxonomy" id="2817060"/>
    <lineage>
        <taxon>Bacteria</taxon>
        <taxon>Pseudomonadati</taxon>
        <taxon>Bacteroidota</taxon>
        <taxon>Cytophagia</taxon>
        <taxon>Cytophagales</taxon>
        <taxon>Spirosomataceae</taxon>
        <taxon>Fibrella</taxon>
    </lineage>
</organism>
<dbReference type="Proteomes" id="UP000664034">
    <property type="component" value="Unassembled WGS sequence"/>
</dbReference>
<comment type="caution">
    <text evidence="3">The sequence shown here is derived from an EMBL/GenBank/DDBJ whole genome shotgun (WGS) entry which is preliminary data.</text>
</comment>
<feature type="chain" id="PRO_5036898231" description="DUF4149 domain-containing protein" evidence="2">
    <location>
        <begin position="25"/>
        <end position="203"/>
    </location>
</feature>
<evidence type="ECO:0008006" key="5">
    <source>
        <dbReference type="Google" id="ProtNLM"/>
    </source>
</evidence>
<evidence type="ECO:0000256" key="2">
    <source>
        <dbReference type="SAM" id="SignalP"/>
    </source>
</evidence>
<dbReference type="AlphaFoldDB" id="A0A939GH85"/>
<keyword evidence="4" id="KW-1185">Reference proteome</keyword>
<keyword evidence="1" id="KW-0812">Transmembrane</keyword>
<feature type="transmembrane region" description="Helical" evidence="1">
    <location>
        <begin position="121"/>
        <end position="139"/>
    </location>
</feature>
<dbReference type="EMBL" id="JAFMYV010000004">
    <property type="protein sequence ID" value="MBO0936750.1"/>
    <property type="molecule type" value="Genomic_DNA"/>
</dbReference>
<evidence type="ECO:0000313" key="3">
    <source>
        <dbReference type="EMBL" id="MBO0936750.1"/>
    </source>
</evidence>
<evidence type="ECO:0000256" key="1">
    <source>
        <dbReference type="SAM" id="Phobius"/>
    </source>
</evidence>
<sequence>MSRFRPVLYALGAVLFGHAGKAQSASPPPVDRLQFSQQRYNHTRTLGLSLGSYALANMAVSGIAAGQTTGEAHYFHQMNLYWNAVNLGIAGFGLLGLRKQNPETESLADAVQKHQAIKKTLLVNAGLDVVYVAGGLILAGQANAHPDQADKLRGYGKAVAVQGAFLLAFDLVNYLIFKHRGDPQQIQLTAQAPLGLGVRIPIR</sequence>
<reference evidence="3" key="1">
    <citation type="submission" date="2021-03" db="EMBL/GenBank/DDBJ databases">
        <title>Fibrella sp. HMF5335 genome sequencing and assembly.</title>
        <authorList>
            <person name="Kang H."/>
            <person name="Kim H."/>
            <person name="Bae S."/>
            <person name="Joh K."/>
        </authorList>
    </citation>
    <scope>NUCLEOTIDE SEQUENCE</scope>
    <source>
        <strain evidence="3">HMF5335</strain>
    </source>
</reference>
<keyword evidence="1" id="KW-1133">Transmembrane helix</keyword>
<proteinExistence type="predicted"/>
<keyword evidence="1" id="KW-0472">Membrane</keyword>
<dbReference type="RefSeq" id="WP_207364314.1">
    <property type="nucleotide sequence ID" value="NZ_JAFMYV010000004.1"/>
</dbReference>
<feature type="transmembrane region" description="Helical" evidence="1">
    <location>
        <begin position="159"/>
        <end position="177"/>
    </location>
</feature>
<name>A0A939GH85_9BACT</name>
<dbReference type="Pfam" id="PF22503">
    <property type="entry name" value="DUF6992"/>
    <property type="match status" value="1"/>
</dbReference>